<evidence type="ECO:0000313" key="10">
    <source>
        <dbReference type="Proteomes" id="UP000612362"/>
    </source>
</evidence>
<feature type="transmembrane region" description="Helical" evidence="7">
    <location>
        <begin position="267"/>
        <end position="290"/>
    </location>
</feature>
<dbReference type="InterPro" id="IPR029058">
    <property type="entry name" value="AB_hydrolase_fold"/>
</dbReference>
<keyword evidence="4 7" id="KW-0812">Transmembrane</keyword>
<dbReference type="Pfam" id="PF00892">
    <property type="entry name" value="EamA"/>
    <property type="match status" value="2"/>
</dbReference>
<feature type="transmembrane region" description="Helical" evidence="7">
    <location>
        <begin position="122"/>
        <end position="141"/>
    </location>
</feature>
<dbReference type="PANTHER" id="PTHR42920:SF5">
    <property type="entry name" value="EAMA DOMAIN-CONTAINING PROTEIN"/>
    <property type="match status" value="1"/>
</dbReference>
<dbReference type="InterPro" id="IPR000620">
    <property type="entry name" value="EamA_dom"/>
</dbReference>
<dbReference type="RefSeq" id="WP_220197565.1">
    <property type="nucleotide sequence ID" value="NZ_BNJF01000004.1"/>
</dbReference>
<comment type="caution">
    <text evidence="9">The sequence shown here is derived from an EMBL/GenBank/DDBJ whole genome shotgun (WGS) entry which is preliminary data.</text>
</comment>
<keyword evidence="3" id="KW-1003">Cell membrane</keyword>
<name>A0A8J3MTL2_9CHLR</name>
<feature type="domain" description="EamA" evidence="8">
    <location>
        <begin position="36"/>
        <end position="163"/>
    </location>
</feature>
<sequence length="552" mass="60198">MKQTQLLHHHPSFPWWGSVLQASGLERQRILKLLAYGACLLVNVLYASFSIVASEPLERIDAVIFTALQFALLLPVALSLLCRFRSLLTRQIWRRGASLGVYLSLALLCLTYSLQSTGITETVVFVCLNGIMATLIAVCVLRQPQSRFTWGACSLALLGALFVWQAHPQHWRANITALSGGSGLTIFAFLVERWLITGQDEEHSLSLWPQLGVLLLTLAGTSLLVALCFGNWSSLRAWHQSDATILAYTSLGTVLLPLLLTIKAQRFLNVVTVSFLAILEPIISALYAYFGGGERLTSLAYVGGAIILVSVVLQTLQSAFTRTPSTAPKKTQEPMVSPQQERSQCSMSTIPALRLLCFPPPGQEASLFRTFPDLLPSNLQNLVEVCPLQLPQWHQDVSLVPDGATLRALAHALVPEDEAQSPLFSELQVPFALLGLGLGGVLSVQVAQLLAQRYACSPQAMCIAACRPPVPSLAPGTLQCPLTVCGGEDAAVSLQELVAWRDYTDGPFRVHLVPGDPLHMPLLARYVVRTLQHVLAQQERPQGLSVQERLLA</sequence>
<evidence type="ECO:0000256" key="2">
    <source>
        <dbReference type="ARBA" id="ARBA00007362"/>
    </source>
</evidence>
<feature type="domain" description="EamA" evidence="8">
    <location>
        <begin position="216"/>
        <end position="313"/>
    </location>
</feature>
<evidence type="ECO:0000313" key="9">
    <source>
        <dbReference type="EMBL" id="GHO48342.1"/>
    </source>
</evidence>
<evidence type="ECO:0000259" key="8">
    <source>
        <dbReference type="Pfam" id="PF00892"/>
    </source>
</evidence>
<dbReference type="InterPro" id="IPR037185">
    <property type="entry name" value="EmrE-like"/>
</dbReference>
<dbReference type="PANTHER" id="PTHR42920">
    <property type="entry name" value="OS03G0707200 PROTEIN-RELATED"/>
    <property type="match status" value="1"/>
</dbReference>
<evidence type="ECO:0000256" key="4">
    <source>
        <dbReference type="ARBA" id="ARBA00022692"/>
    </source>
</evidence>
<protein>
    <recommendedName>
        <fullName evidence="8">EamA domain-containing protein</fullName>
    </recommendedName>
</protein>
<feature type="transmembrane region" description="Helical" evidence="7">
    <location>
        <begin position="148"/>
        <end position="167"/>
    </location>
</feature>
<organism evidence="9 10">
    <name type="scientific">Ktedonospora formicarum</name>
    <dbReference type="NCBI Taxonomy" id="2778364"/>
    <lineage>
        <taxon>Bacteria</taxon>
        <taxon>Bacillati</taxon>
        <taxon>Chloroflexota</taxon>
        <taxon>Ktedonobacteria</taxon>
        <taxon>Ktedonobacterales</taxon>
        <taxon>Ktedonobacteraceae</taxon>
        <taxon>Ktedonospora</taxon>
    </lineage>
</organism>
<comment type="similarity">
    <text evidence="2">Belongs to the EamA transporter family.</text>
</comment>
<feature type="transmembrane region" description="Helical" evidence="7">
    <location>
        <begin position="173"/>
        <end position="191"/>
    </location>
</feature>
<dbReference type="SUPFAM" id="SSF103481">
    <property type="entry name" value="Multidrug resistance efflux transporter EmrE"/>
    <property type="match status" value="2"/>
</dbReference>
<reference evidence="9" key="1">
    <citation type="submission" date="2020-10" db="EMBL/GenBank/DDBJ databases">
        <title>Taxonomic study of unclassified bacteria belonging to the class Ktedonobacteria.</title>
        <authorList>
            <person name="Yabe S."/>
            <person name="Wang C.M."/>
            <person name="Zheng Y."/>
            <person name="Sakai Y."/>
            <person name="Cavaletti L."/>
            <person name="Monciardini P."/>
            <person name="Donadio S."/>
        </authorList>
    </citation>
    <scope>NUCLEOTIDE SEQUENCE</scope>
    <source>
        <strain evidence="9">SOSP1-1</strain>
    </source>
</reference>
<proteinExistence type="inferred from homology"/>
<dbReference type="EMBL" id="BNJF01000004">
    <property type="protein sequence ID" value="GHO48342.1"/>
    <property type="molecule type" value="Genomic_DNA"/>
</dbReference>
<dbReference type="Proteomes" id="UP000612362">
    <property type="component" value="Unassembled WGS sequence"/>
</dbReference>
<dbReference type="SUPFAM" id="SSF53474">
    <property type="entry name" value="alpha/beta-Hydrolases"/>
    <property type="match status" value="1"/>
</dbReference>
<feature type="transmembrane region" description="Helical" evidence="7">
    <location>
        <begin position="64"/>
        <end position="84"/>
    </location>
</feature>
<evidence type="ECO:0000256" key="1">
    <source>
        <dbReference type="ARBA" id="ARBA00004651"/>
    </source>
</evidence>
<keyword evidence="5 7" id="KW-1133">Transmembrane helix</keyword>
<feature type="transmembrane region" description="Helical" evidence="7">
    <location>
        <begin position="296"/>
        <end position="316"/>
    </location>
</feature>
<dbReference type="GO" id="GO:0005886">
    <property type="term" value="C:plasma membrane"/>
    <property type="evidence" value="ECO:0007669"/>
    <property type="project" value="UniProtKB-SubCell"/>
</dbReference>
<gene>
    <name evidence="9" type="ORF">KSX_65050</name>
</gene>
<evidence type="ECO:0000256" key="7">
    <source>
        <dbReference type="SAM" id="Phobius"/>
    </source>
</evidence>
<dbReference type="InterPro" id="IPR051258">
    <property type="entry name" value="Diverse_Substrate_Transporter"/>
</dbReference>
<keyword evidence="10" id="KW-1185">Reference proteome</keyword>
<dbReference type="Gene3D" id="3.40.50.1820">
    <property type="entry name" value="alpha/beta hydrolase"/>
    <property type="match status" value="2"/>
</dbReference>
<feature type="transmembrane region" description="Helical" evidence="7">
    <location>
        <begin position="96"/>
        <end position="116"/>
    </location>
</feature>
<feature type="transmembrane region" description="Helical" evidence="7">
    <location>
        <begin position="33"/>
        <end position="52"/>
    </location>
</feature>
<evidence type="ECO:0000256" key="3">
    <source>
        <dbReference type="ARBA" id="ARBA00022475"/>
    </source>
</evidence>
<evidence type="ECO:0000256" key="6">
    <source>
        <dbReference type="ARBA" id="ARBA00023136"/>
    </source>
</evidence>
<feature type="transmembrane region" description="Helical" evidence="7">
    <location>
        <begin position="211"/>
        <end position="233"/>
    </location>
</feature>
<evidence type="ECO:0000256" key="5">
    <source>
        <dbReference type="ARBA" id="ARBA00022989"/>
    </source>
</evidence>
<keyword evidence="6 7" id="KW-0472">Membrane</keyword>
<accession>A0A8J3MTL2</accession>
<feature type="transmembrane region" description="Helical" evidence="7">
    <location>
        <begin position="245"/>
        <end position="262"/>
    </location>
</feature>
<comment type="subcellular location">
    <subcellularLocation>
        <location evidence="1">Cell membrane</location>
        <topology evidence="1">Multi-pass membrane protein</topology>
    </subcellularLocation>
</comment>
<dbReference type="AlphaFoldDB" id="A0A8J3MTL2"/>